<protein>
    <submittedName>
        <fullName evidence="1">Uncharacterized protein</fullName>
    </submittedName>
</protein>
<dbReference type="Proteomes" id="UP001432322">
    <property type="component" value="Unassembled WGS sequence"/>
</dbReference>
<proteinExistence type="predicted"/>
<keyword evidence="2" id="KW-1185">Reference proteome</keyword>
<evidence type="ECO:0000313" key="2">
    <source>
        <dbReference type="Proteomes" id="UP001432322"/>
    </source>
</evidence>
<name>A0AAV5UXZ4_9BILA</name>
<dbReference type="AlphaFoldDB" id="A0AAV5UXZ4"/>
<feature type="non-terminal residue" evidence="1">
    <location>
        <position position="1"/>
    </location>
</feature>
<evidence type="ECO:0000313" key="1">
    <source>
        <dbReference type="EMBL" id="GMT11906.1"/>
    </source>
</evidence>
<accession>A0AAV5UXZ4</accession>
<reference evidence="1" key="1">
    <citation type="submission" date="2023-10" db="EMBL/GenBank/DDBJ databases">
        <title>Genome assembly of Pristionchus species.</title>
        <authorList>
            <person name="Yoshida K."/>
            <person name="Sommer R.J."/>
        </authorList>
    </citation>
    <scope>NUCLEOTIDE SEQUENCE</scope>
    <source>
        <strain evidence="1">RS5133</strain>
    </source>
</reference>
<gene>
    <name evidence="1" type="ORF">PFISCL1PPCAC_3203</name>
</gene>
<feature type="non-terminal residue" evidence="1">
    <location>
        <position position="110"/>
    </location>
</feature>
<organism evidence="1 2">
    <name type="scientific">Pristionchus fissidentatus</name>
    <dbReference type="NCBI Taxonomy" id="1538716"/>
    <lineage>
        <taxon>Eukaryota</taxon>
        <taxon>Metazoa</taxon>
        <taxon>Ecdysozoa</taxon>
        <taxon>Nematoda</taxon>
        <taxon>Chromadorea</taxon>
        <taxon>Rhabditida</taxon>
        <taxon>Rhabditina</taxon>
        <taxon>Diplogasteromorpha</taxon>
        <taxon>Diplogasteroidea</taxon>
        <taxon>Neodiplogasteridae</taxon>
        <taxon>Pristionchus</taxon>
    </lineage>
</organism>
<comment type="caution">
    <text evidence="1">The sequence shown here is derived from an EMBL/GenBank/DDBJ whole genome shotgun (WGS) entry which is preliminary data.</text>
</comment>
<dbReference type="EMBL" id="BTSY01000001">
    <property type="protein sequence ID" value="GMT11906.1"/>
    <property type="molecule type" value="Genomic_DNA"/>
</dbReference>
<sequence>IVKSFQLLKGFRTPTENELQDDFPDPRNIYELVKALEGKRMRVELSMSTGWSPGANPYIPCAEHLIEINDDDLNVVGKMYCTKYDDKRSFVTKSNVAGFHRMTQQHMYVD</sequence>